<dbReference type="EMBL" id="JAQQBS010000001">
    <property type="protein sequence ID" value="KAK0177095.1"/>
    <property type="molecule type" value="Genomic_DNA"/>
</dbReference>
<dbReference type="AlphaFoldDB" id="A0AA39FX48"/>
<proteinExistence type="predicted"/>
<keyword evidence="2" id="KW-1185">Reference proteome</keyword>
<sequence>MILIDDKAENIHGVTRMLFKSPFKWDELPKQYKAMNLWVMRNYHGILWDAGGITYNKLDDVLDIILKDVAYIYVKGSEKKQWLYDIIRGSKTIINLENLGCPSMKNVEITSCHYHEYRKSNLIYHCALENVKQLKCWMEKKTQMQNPSIGRSLELYYQLDERIEDMGPQDIAYFTKEFILKFASTKIDRIWNKLPEKLQKDEDIIAHRRCREHYNPIAIDNDEFEGIIPLMKDCSITPVSTAPLTQLSPDAGSTIMQLEAVTVYNSVNKKVRDVIDFLHEALLAYTKGGLKLLKKRYQELPLIFGGDFNIQFDIDEGLRCVQFSKKELNLDFVPGNTLGTTGHVFHETWLGEDKQISLPNFNCIVQYKRNYVRAGGVAIYHIKNHTVNVLTPHVRLTAVQTISNAAMGVFINDVYLNSSISMTIPIKCGDQILDFGQENFRSIVSEKASYSLMGISGNQEFRDIDQHTNFLGNFQQPVTQKKIIAHQNRKEANRSFKCLVFRSDIGKFSPCTVPG</sequence>
<accession>A0AA39FX48</accession>
<reference evidence="1" key="2">
    <citation type="submission" date="2023-03" db="EMBL/GenBank/DDBJ databases">
        <authorList>
            <person name="Inwood S.N."/>
            <person name="Skelly J.G."/>
            <person name="Guhlin J."/>
            <person name="Harrop T.W.R."/>
            <person name="Goldson S.G."/>
            <person name="Dearden P.K."/>
        </authorList>
    </citation>
    <scope>NUCLEOTIDE SEQUENCE</scope>
    <source>
        <strain evidence="1">Irish</strain>
        <tissue evidence="1">Whole body</tissue>
    </source>
</reference>
<protein>
    <submittedName>
        <fullName evidence="1">Uncharacterized protein</fullName>
    </submittedName>
</protein>
<dbReference type="Proteomes" id="UP001168990">
    <property type="component" value="Unassembled WGS sequence"/>
</dbReference>
<reference evidence="1" key="1">
    <citation type="journal article" date="2023" name="bioRxiv">
        <title>Scaffold-level genome assemblies of two parasitoid biocontrol wasps reveal the parthenogenesis mechanism and an associated novel virus.</title>
        <authorList>
            <person name="Inwood S."/>
            <person name="Skelly J."/>
            <person name="Guhlin J."/>
            <person name="Harrop T."/>
            <person name="Goldson S."/>
            <person name="Dearden P."/>
        </authorList>
    </citation>
    <scope>NUCLEOTIDE SEQUENCE</scope>
    <source>
        <strain evidence="1">Irish</strain>
        <tissue evidence="1">Whole body</tissue>
    </source>
</reference>
<evidence type="ECO:0000313" key="2">
    <source>
        <dbReference type="Proteomes" id="UP001168990"/>
    </source>
</evidence>
<gene>
    <name evidence="1" type="ORF">PV328_001174</name>
</gene>
<name>A0AA39FX48_9HYME</name>
<evidence type="ECO:0000313" key="1">
    <source>
        <dbReference type="EMBL" id="KAK0177095.1"/>
    </source>
</evidence>
<comment type="caution">
    <text evidence="1">The sequence shown here is derived from an EMBL/GenBank/DDBJ whole genome shotgun (WGS) entry which is preliminary data.</text>
</comment>
<organism evidence="1 2">
    <name type="scientific">Microctonus aethiopoides</name>
    <dbReference type="NCBI Taxonomy" id="144406"/>
    <lineage>
        <taxon>Eukaryota</taxon>
        <taxon>Metazoa</taxon>
        <taxon>Ecdysozoa</taxon>
        <taxon>Arthropoda</taxon>
        <taxon>Hexapoda</taxon>
        <taxon>Insecta</taxon>
        <taxon>Pterygota</taxon>
        <taxon>Neoptera</taxon>
        <taxon>Endopterygota</taxon>
        <taxon>Hymenoptera</taxon>
        <taxon>Apocrita</taxon>
        <taxon>Ichneumonoidea</taxon>
        <taxon>Braconidae</taxon>
        <taxon>Euphorinae</taxon>
        <taxon>Microctonus</taxon>
    </lineage>
</organism>